<dbReference type="GO" id="GO:0000981">
    <property type="term" value="F:DNA-binding transcription factor activity, RNA polymerase II-specific"/>
    <property type="evidence" value="ECO:0007669"/>
    <property type="project" value="InterPro"/>
</dbReference>
<protein>
    <recommendedName>
        <fullName evidence="4">Zn(2)-C6 fungal-type domain-containing protein</fullName>
    </recommendedName>
</protein>
<dbReference type="RefSeq" id="XP_046046039.1">
    <property type="nucleotide sequence ID" value="XM_046193581.1"/>
</dbReference>
<dbReference type="OrthoDB" id="103819at2759"/>
<dbReference type="SUPFAM" id="SSF57701">
    <property type="entry name" value="Zn2/Cys6 DNA-binding domain"/>
    <property type="match status" value="1"/>
</dbReference>
<dbReference type="GO" id="GO:0006351">
    <property type="term" value="P:DNA-templated transcription"/>
    <property type="evidence" value="ECO:0007669"/>
    <property type="project" value="InterPro"/>
</dbReference>
<dbReference type="PROSITE" id="PS00463">
    <property type="entry name" value="ZN2_CY6_FUNGAL_1"/>
    <property type="match status" value="1"/>
</dbReference>
<proteinExistence type="predicted"/>
<comment type="caution">
    <text evidence="5">The sequence shown here is derived from an EMBL/GenBank/DDBJ whole genome shotgun (WGS) entry which is preliminary data.</text>
</comment>
<feature type="domain" description="Zn(2)-C6 fungal-type" evidence="4">
    <location>
        <begin position="74"/>
        <end position="103"/>
    </location>
</feature>
<evidence type="ECO:0000256" key="1">
    <source>
        <dbReference type="ARBA" id="ARBA00022723"/>
    </source>
</evidence>
<dbReference type="SMART" id="SM00906">
    <property type="entry name" value="Fungal_trans"/>
    <property type="match status" value="1"/>
</dbReference>
<dbReference type="PANTHER" id="PTHR46910">
    <property type="entry name" value="TRANSCRIPTION FACTOR PDR1"/>
    <property type="match status" value="1"/>
</dbReference>
<dbReference type="CDD" id="cd12148">
    <property type="entry name" value="fungal_TF_MHR"/>
    <property type="match status" value="1"/>
</dbReference>
<keyword evidence="3" id="KW-1133">Transmembrane helix</keyword>
<evidence type="ECO:0000256" key="2">
    <source>
        <dbReference type="ARBA" id="ARBA00023242"/>
    </source>
</evidence>
<dbReference type="GO" id="GO:0008270">
    <property type="term" value="F:zinc ion binding"/>
    <property type="evidence" value="ECO:0007669"/>
    <property type="project" value="InterPro"/>
</dbReference>
<evidence type="ECO:0000313" key="6">
    <source>
        <dbReference type="Proteomes" id="UP000720189"/>
    </source>
</evidence>
<dbReference type="Pfam" id="PF04082">
    <property type="entry name" value="Fungal_trans"/>
    <property type="match status" value="1"/>
</dbReference>
<dbReference type="PROSITE" id="PS50048">
    <property type="entry name" value="ZN2_CY6_FUNGAL_2"/>
    <property type="match status" value="1"/>
</dbReference>
<dbReference type="AlphaFoldDB" id="A0A9P9GKK4"/>
<keyword evidence="3" id="KW-0812">Transmembrane</keyword>
<gene>
    <name evidence="5" type="ORF">BKA55DRAFT_577216</name>
</gene>
<name>A0A9P9GKK4_FUSRE</name>
<dbReference type="InterPro" id="IPR036864">
    <property type="entry name" value="Zn2-C6_fun-type_DNA-bd_sf"/>
</dbReference>
<feature type="transmembrane region" description="Helical" evidence="3">
    <location>
        <begin position="597"/>
        <end position="618"/>
    </location>
</feature>
<dbReference type="GeneID" id="70223535"/>
<dbReference type="EMBL" id="JAGMUX010000014">
    <property type="protein sequence ID" value="KAH7240245.1"/>
    <property type="molecule type" value="Genomic_DNA"/>
</dbReference>
<evidence type="ECO:0000313" key="5">
    <source>
        <dbReference type="EMBL" id="KAH7240245.1"/>
    </source>
</evidence>
<dbReference type="InterPro" id="IPR007219">
    <property type="entry name" value="XnlR_reg_dom"/>
</dbReference>
<organism evidence="5 6">
    <name type="scientific">Fusarium redolens</name>
    <dbReference type="NCBI Taxonomy" id="48865"/>
    <lineage>
        <taxon>Eukaryota</taxon>
        <taxon>Fungi</taxon>
        <taxon>Dikarya</taxon>
        <taxon>Ascomycota</taxon>
        <taxon>Pezizomycotina</taxon>
        <taxon>Sordariomycetes</taxon>
        <taxon>Hypocreomycetidae</taxon>
        <taxon>Hypocreales</taxon>
        <taxon>Nectriaceae</taxon>
        <taxon>Fusarium</taxon>
        <taxon>Fusarium redolens species complex</taxon>
    </lineage>
</organism>
<keyword evidence="3" id="KW-0472">Membrane</keyword>
<dbReference type="Gene3D" id="4.10.240.10">
    <property type="entry name" value="Zn(2)-C6 fungal-type DNA-binding domain"/>
    <property type="match status" value="1"/>
</dbReference>
<dbReference type="SMART" id="SM00066">
    <property type="entry name" value="GAL4"/>
    <property type="match status" value="1"/>
</dbReference>
<dbReference type="PANTHER" id="PTHR46910:SF5">
    <property type="entry name" value="ZN(II)2CYS6 TRANSCRIPTION FACTOR (EUROFUNG)"/>
    <property type="match status" value="1"/>
</dbReference>
<evidence type="ECO:0000256" key="3">
    <source>
        <dbReference type="SAM" id="Phobius"/>
    </source>
</evidence>
<dbReference type="InterPro" id="IPR050987">
    <property type="entry name" value="AtrR-like"/>
</dbReference>
<keyword evidence="1" id="KW-0479">Metal-binding</keyword>
<dbReference type="CDD" id="cd00067">
    <property type="entry name" value="GAL4"/>
    <property type="match status" value="1"/>
</dbReference>
<dbReference type="InterPro" id="IPR001138">
    <property type="entry name" value="Zn2Cys6_DnaBD"/>
</dbReference>
<keyword evidence="2" id="KW-0539">Nucleus</keyword>
<accession>A0A9P9GKK4</accession>
<sequence>MLRVRRKTKFCANIVLTGPDSIFPDASRVASPPPPTCMPVSSPATVSLTMDTVAHGDDALDPSSPSSNIHIRPACENCRLRKIRCDRQYPCSHCVNTKIDCVVAEKKPREKRNRILVTPQYEKKIDQLDRRMEQVLNLLHDLKDDRQRCSHAVLPTTAPHVSKIPSSMSNASSQTIQPTPSAVLGLEGESSLAAHSAFASDFMHQVAGADPVPGFGSDMKNTLDALSHVVGALREQTFANEMAYPHSRPSQRLRPSGYELPPIQKATELIRIAKSQRLAGTGFIYEFISMRDFSDICLQVYFSDTFSEMEFIIVNAGFYSLFTDYSYHISAEQKETYLGHARKCRENLETALYDLPLHLPTTPEAITALLFGAWHAIELSKPYLSWALSSKASELCQTLGYHRMPDADNSDDAKFRKFLFWTNYFLDKSLSLRLGRASTIPDWEITTHRPATSDAHQEPVMAYFVLWIEAARCQGNIYELLYCPEAITQPEHVRHTRVQLLVNDLHVLEQATQETHEKWIQVSKDNAGKDLMDFFAVSDDILRLSLLTLVYRAAPQQTGALTTFSPSCVEAARATLRRHHDCLAVIERSSEDFFPTYVHWTLLFAPFIPFIVIFCQVIETQDKADLDRLRTFVTSIQPAAAASGAATKLHRLFQVLYNVAVRYVELSAPRDDQPRDTEEMDTYLKLLGIQSTWGSQQQGQGFDHDLDRNLVQVAGEEDMNSTDVHAGPMLMNPMIRTGHGAQLEEWFYSNEALMQSFQTLPDHFTPEN</sequence>
<evidence type="ECO:0000259" key="4">
    <source>
        <dbReference type="PROSITE" id="PS50048"/>
    </source>
</evidence>
<dbReference type="GO" id="GO:0003677">
    <property type="term" value="F:DNA binding"/>
    <property type="evidence" value="ECO:0007669"/>
    <property type="project" value="InterPro"/>
</dbReference>
<dbReference type="Proteomes" id="UP000720189">
    <property type="component" value="Unassembled WGS sequence"/>
</dbReference>
<dbReference type="Pfam" id="PF00172">
    <property type="entry name" value="Zn_clus"/>
    <property type="match status" value="1"/>
</dbReference>
<reference evidence="5" key="1">
    <citation type="journal article" date="2021" name="Nat. Commun.">
        <title>Genetic determinants of endophytism in the Arabidopsis root mycobiome.</title>
        <authorList>
            <person name="Mesny F."/>
            <person name="Miyauchi S."/>
            <person name="Thiergart T."/>
            <person name="Pickel B."/>
            <person name="Atanasova L."/>
            <person name="Karlsson M."/>
            <person name="Huettel B."/>
            <person name="Barry K.W."/>
            <person name="Haridas S."/>
            <person name="Chen C."/>
            <person name="Bauer D."/>
            <person name="Andreopoulos W."/>
            <person name="Pangilinan J."/>
            <person name="LaButti K."/>
            <person name="Riley R."/>
            <person name="Lipzen A."/>
            <person name="Clum A."/>
            <person name="Drula E."/>
            <person name="Henrissat B."/>
            <person name="Kohler A."/>
            <person name="Grigoriev I.V."/>
            <person name="Martin F.M."/>
            <person name="Hacquard S."/>
        </authorList>
    </citation>
    <scope>NUCLEOTIDE SEQUENCE</scope>
    <source>
        <strain evidence="5">MPI-CAGE-AT-0023</strain>
    </source>
</reference>
<keyword evidence="6" id="KW-1185">Reference proteome</keyword>